<dbReference type="PRINTS" id="PR00080">
    <property type="entry name" value="SDRFAMILY"/>
</dbReference>
<accession>A0A162A1D0</accession>
<dbReference type="STRING" id="79200.A0A162A1D0"/>
<dbReference type="InterPro" id="IPR002347">
    <property type="entry name" value="SDR_fam"/>
</dbReference>
<evidence type="ECO:0000313" key="3">
    <source>
        <dbReference type="EMBL" id="WOG99953.1"/>
    </source>
</evidence>
<dbReference type="AlphaFoldDB" id="A0A162A1D0"/>
<name>A0A162A1D0_DAUCS</name>
<dbReference type="SUPFAM" id="SSF51735">
    <property type="entry name" value="NAD(P)-binding Rossmann-fold domains"/>
    <property type="match status" value="1"/>
</dbReference>
<dbReference type="Proteomes" id="UP000077755">
    <property type="component" value="Chromosome 5"/>
</dbReference>
<gene>
    <name evidence="2" type="ORF">DCAR_016885</name>
    <name evidence="3" type="ORF">DCAR_0519309</name>
</gene>
<dbReference type="PRINTS" id="PR00081">
    <property type="entry name" value="GDHRDH"/>
</dbReference>
<dbReference type="InterPro" id="IPR036291">
    <property type="entry name" value="NAD(P)-bd_dom_sf"/>
</dbReference>
<evidence type="ECO:0000256" key="1">
    <source>
        <dbReference type="RuleBase" id="RU000363"/>
    </source>
</evidence>
<sequence length="287" mass="31172">MANKSDKVSQLLEPWSDLKGKVVFITGASSGFGWDFSINLARAGCKLIVAARRVDRLDALCHLINNNFESTTSNAPLAVPVELDITSDPPVIEAAVQNAWTAFGNIDVLINNAGVRGGTKTTLDLSNDEWNRVFKINTNGAWLCSKYIGSRMRDAGKGGSIINISSIDGLNRIKGTGRLAYGTSKAALHAMTTQMAQELGTHNIRVNAIAPSIFRSEITKGLYEKKWLKNVFDAQVPLPFYFDAQVDPSLTELVRYLIHPASKYVTGNIFIVDGGNTLAGVPIWSSL</sequence>
<dbReference type="OMA" id="VFNVWGG"/>
<evidence type="ECO:0000313" key="2">
    <source>
        <dbReference type="EMBL" id="KZM93640.1"/>
    </source>
</evidence>
<dbReference type="CDD" id="cd05233">
    <property type="entry name" value="SDR_c"/>
    <property type="match status" value="1"/>
</dbReference>
<organism evidence="2">
    <name type="scientific">Daucus carota subsp. sativus</name>
    <name type="common">Carrot</name>
    <dbReference type="NCBI Taxonomy" id="79200"/>
    <lineage>
        <taxon>Eukaryota</taxon>
        <taxon>Viridiplantae</taxon>
        <taxon>Streptophyta</taxon>
        <taxon>Embryophyta</taxon>
        <taxon>Tracheophyta</taxon>
        <taxon>Spermatophyta</taxon>
        <taxon>Magnoliopsida</taxon>
        <taxon>eudicotyledons</taxon>
        <taxon>Gunneridae</taxon>
        <taxon>Pentapetalae</taxon>
        <taxon>asterids</taxon>
        <taxon>campanulids</taxon>
        <taxon>Apiales</taxon>
        <taxon>Apiaceae</taxon>
        <taxon>Apioideae</taxon>
        <taxon>Scandiceae</taxon>
        <taxon>Daucinae</taxon>
        <taxon>Daucus</taxon>
        <taxon>Daucus sect. Daucus</taxon>
    </lineage>
</organism>
<dbReference type="OrthoDB" id="47007at2759"/>
<protein>
    <submittedName>
        <fullName evidence="2">Uncharacterized protein</fullName>
    </submittedName>
</protein>
<keyword evidence="4" id="KW-1185">Reference proteome</keyword>
<proteinExistence type="inferred from homology"/>
<dbReference type="PANTHER" id="PTHR44375:SF5">
    <property type="entry name" value="3-OXOACYL-[ACYL-CARRIER-PROTEIN] REDUCTASE FABG-LIKE"/>
    <property type="match status" value="1"/>
</dbReference>
<dbReference type="EMBL" id="CP093347">
    <property type="protein sequence ID" value="WOG99953.1"/>
    <property type="molecule type" value="Genomic_DNA"/>
</dbReference>
<dbReference type="Pfam" id="PF00106">
    <property type="entry name" value="adh_short"/>
    <property type="match status" value="1"/>
</dbReference>
<dbReference type="Gene3D" id="3.40.50.720">
    <property type="entry name" value="NAD(P)-binding Rossmann-like Domain"/>
    <property type="match status" value="1"/>
</dbReference>
<dbReference type="Gramene" id="KZM93640">
    <property type="protein sequence ID" value="KZM93640"/>
    <property type="gene ID" value="DCAR_016885"/>
</dbReference>
<evidence type="ECO:0000313" key="4">
    <source>
        <dbReference type="Proteomes" id="UP000077755"/>
    </source>
</evidence>
<comment type="similarity">
    <text evidence="1">Belongs to the short-chain dehydrogenases/reductases (SDR) family.</text>
</comment>
<dbReference type="EMBL" id="LNRQ01000005">
    <property type="protein sequence ID" value="KZM93640.1"/>
    <property type="molecule type" value="Genomic_DNA"/>
</dbReference>
<dbReference type="GO" id="GO:0016616">
    <property type="term" value="F:oxidoreductase activity, acting on the CH-OH group of donors, NAD or NADP as acceptor"/>
    <property type="evidence" value="ECO:0007669"/>
    <property type="project" value="UniProtKB-ARBA"/>
</dbReference>
<reference evidence="3" key="2">
    <citation type="submission" date="2022-03" db="EMBL/GenBank/DDBJ databases">
        <title>Draft title - Genomic analysis of global carrot germplasm unveils the trajectory of domestication and the origin of high carotenoid orange carrot.</title>
        <authorList>
            <person name="Iorizzo M."/>
            <person name="Ellison S."/>
            <person name="Senalik D."/>
            <person name="Macko-Podgorni A."/>
            <person name="Grzebelus D."/>
            <person name="Bostan H."/>
            <person name="Rolling W."/>
            <person name="Curaba J."/>
            <person name="Simon P."/>
        </authorList>
    </citation>
    <scope>NUCLEOTIDE SEQUENCE</scope>
    <source>
        <tissue evidence="3">Leaf</tissue>
    </source>
</reference>
<reference evidence="2" key="1">
    <citation type="journal article" date="2016" name="Nat. Genet.">
        <title>A high-quality carrot genome assembly provides new insights into carotenoid accumulation and asterid genome evolution.</title>
        <authorList>
            <person name="Iorizzo M."/>
            <person name="Ellison S."/>
            <person name="Senalik D."/>
            <person name="Zeng P."/>
            <person name="Satapoomin P."/>
            <person name="Huang J."/>
            <person name="Bowman M."/>
            <person name="Iovene M."/>
            <person name="Sanseverino W."/>
            <person name="Cavagnaro P."/>
            <person name="Yildiz M."/>
            <person name="Macko-Podgorni A."/>
            <person name="Moranska E."/>
            <person name="Grzebelus E."/>
            <person name="Grzebelus D."/>
            <person name="Ashrafi H."/>
            <person name="Zheng Z."/>
            <person name="Cheng S."/>
            <person name="Spooner D."/>
            <person name="Van Deynze A."/>
            <person name="Simon P."/>
        </authorList>
    </citation>
    <scope>NUCLEOTIDE SEQUENCE [LARGE SCALE GENOMIC DNA]</scope>
    <source>
        <tissue evidence="2">Leaf</tissue>
    </source>
</reference>
<dbReference type="KEGG" id="dcr:108222184"/>
<dbReference type="PANTHER" id="PTHR44375">
    <property type="entry name" value="BETA-KETOACYL-ACP REDUCTASE-LIKE PROTEIN-RELATED"/>
    <property type="match status" value="1"/>
</dbReference>
<dbReference type="FunFam" id="3.40.50.720:FF:000084">
    <property type="entry name" value="Short-chain dehydrogenase reductase"/>
    <property type="match status" value="1"/>
</dbReference>
<dbReference type="PROSITE" id="PS00061">
    <property type="entry name" value="ADH_SHORT"/>
    <property type="match status" value="1"/>
</dbReference>
<dbReference type="InterPro" id="IPR020904">
    <property type="entry name" value="Sc_DH/Rdtase_CS"/>
</dbReference>